<dbReference type="Proteomes" id="UP000315400">
    <property type="component" value="Unassembled WGS sequence"/>
</dbReference>
<feature type="domain" description="FAD/NAD(P)-binding" evidence="12">
    <location>
        <begin position="6"/>
        <end position="323"/>
    </location>
</feature>
<dbReference type="SUPFAM" id="SSF51905">
    <property type="entry name" value="FAD/NAD(P)-binding domain"/>
    <property type="match status" value="1"/>
</dbReference>
<keyword evidence="4" id="KW-0521">NADP</keyword>
<evidence type="ECO:0000256" key="9">
    <source>
        <dbReference type="PIRSR" id="PIRSR000350-4"/>
    </source>
</evidence>
<dbReference type="InterPro" id="IPR001100">
    <property type="entry name" value="Pyr_nuc-diS_OxRdtase"/>
</dbReference>
<dbReference type="InterPro" id="IPR036188">
    <property type="entry name" value="FAD/NAD-bd_sf"/>
</dbReference>
<dbReference type="PRINTS" id="PR00411">
    <property type="entry name" value="PNDRDTASEI"/>
</dbReference>
<gene>
    <name evidence="13" type="ORF">FKY71_15750</name>
</gene>
<feature type="binding site" evidence="8">
    <location>
        <position position="52"/>
    </location>
    <ligand>
        <name>FAD</name>
        <dbReference type="ChEBI" id="CHEBI:57692"/>
    </ligand>
</feature>
<reference evidence="13 14" key="1">
    <citation type="submission" date="2019-06" db="EMBL/GenBank/DDBJ databases">
        <title>Metagenome assembled Genome of Spiribacter salinus SL48-SHIP from the microbial mat of Salt Lake 48 (Novosibirsk region, Russia).</title>
        <authorList>
            <person name="Shipova A."/>
            <person name="Rozanov A.S."/>
            <person name="Bryanskaya A.V."/>
            <person name="Peltek S.E."/>
        </authorList>
    </citation>
    <scope>NUCLEOTIDE SEQUENCE [LARGE SCALE GENOMIC DNA]</scope>
    <source>
        <strain evidence="13">SL48-SHIP-2</strain>
    </source>
</reference>
<feature type="binding site" evidence="8">
    <location>
        <position position="200"/>
    </location>
    <ligand>
        <name>NAD(+)</name>
        <dbReference type="ChEBI" id="CHEBI:57540"/>
    </ligand>
</feature>
<evidence type="ECO:0000313" key="14">
    <source>
        <dbReference type="Proteomes" id="UP000315400"/>
    </source>
</evidence>
<keyword evidence="3 8" id="KW-0274">FAD</keyword>
<sequence>MDSPHDLVVIGGGVGGLVTASVAGQLGLDVVLIEREPALGGDCLHSGCVPSKTLIRSAGVAHTAREAGRFGVEATVGDVDLTRVMARVHEVIAHIQHHDDPDRFRGYGVDVRFGEAHFVDSHTVAVKGEWVRGRRFVIATGSKPAIPPIPGIETIPYLTNETVFKAQTLPERLAVVGGGPIGIELAQAFSRLGSRVTVIEAGERILPKDDPMLTEALQAHLQSEGITIHTATPVTGVRPGASARTAILELGETGETLEVDEVLIAAGRQPNISALDPETAGLNLNADGTLQVDARLRTSQRHIYACGDCVGPFPFTHMAEYQAGIIISNAIFRLPRKVDYRAVPWVTYTDPELAHVGMTGAEAERAGIEHELAVFPVADVDRAIAEGCTVGELRLRIAKGRIIGASLLAPHAGELIHELTLAVAERIPLRKLASMVHAYPTLAQITKRAAGAHYSPQLFSARTRWLVKWINRLLP</sequence>
<evidence type="ECO:0000256" key="4">
    <source>
        <dbReference type="ARBA" id="ARBA00022857"/>
    </source>
</evidence>
<keyword evidence="8" id="KW-0547">Nucleotide-binding</keyword>
<feature type="binding site" evidence="8">
    <location>
        <position position="308"/>
    </location>
    <ligand>
        <name>FAD</name>
        <dbReference type="ChEBI" id="CHEBI:57692"/>
    </ligand>
</feature>
<evidence type="ECO:0000256" key="1">
    <source>
        <dbReference type="ARBA" id="ARBA00007532"/>
    </source>
</evidence>
<dbReference type="STRING" id="1260251.SPISAL_04995"/>
<feature type="domain" description="Pyridine nucleotide-disulphide oxidoreductase dimerisation" evidence="11">
    <location>
        <begin position="343"/>
        <end position="449"/>
    </location>
</feature>
<dbReference type="PIRSF" id="PIRSF000350">
    <property type="entry name" value="Mercury_reductase_MerA"/>
    <property type="match status" value="1"/>
</dbReference>
<keyword evidence="2 10" id="KW-0285">Flavoprotein</keyword>
<comment type="cofactor">
    <cofactor evidence="8">
        <name>FAD</name>
        <dbReference type="ChEBI" id="CHEBI:57692"/>
    </cofactor>
    <text evidence="8">Binds 1 FAD per subunit.</text>
</comment>
<dbReference type="GO" id="GO:0016668">
    <property type="term" value="F:oxidoreductase activity, acting on a sulfur group of donors, NAD(P) as acceptor"/>
    <property type="evidence" value="ECO:0007669"/>
    <property type="project" value="InterPro"/>
</dbReference>
<keyword evidence="6" id="KW-1015">Disulfide bond</keyword>
<dbReference type="Pfam" id="PF02852">
    <property type="entry name" value="Pyr_redox_dim"/>
    <property type="match status" value="1"/>
</dbReference>
<dbReference type="AlphaFoldDB" id="A0A540VMT1"/>
<evidence type="ECO:0000256" key="10">
    <source>
        <dbReference type="RuleBase" id="RU003691"/>
    </source>
</evidence>
<proteinExistence type="inferred from homology"/>
<protein>
    <submittedName>
        <fullName evidence="13">FAD-dependent oxidoreductase</fullName>
    </submittedName>
</protein>
<dbReference type="GO" id="GO:0050660">
    <property type="term" value="F:flavin adenine dinucleotide binding"/>
    <property type="evidence" value="ECO:0007669"/>
    <property type="project" value="TreeGrafter"/>
</dbReference>
<dbReference type="PRINTS" id="PR00368">
    <property type="entry name" value="FADPNR"/>
</dbReference>
<feature type="binding site" evidence="8">
    <location>
        <begin position="140"/>
        <end position="142"/>
    </location>
    <ligand>
        <name>FAD</name>
        <dbReference type="ChEBI" id="CHEBI:57692"/>
    </ligand>
</feature>
<dbReference type="Gene3D" id="3.50.50.60">
    <property type="entry name" value="FAD/NAD(P)-binding domain"/>
    <property type="match status" value="2"/>
</dbReference>
<dbReference type="InterPro" id="IPR004099">
    <property type="entry name" value="Pyr_nucl-diS_OxRdtase_dimer"/>
</dbReference>
<comment type="similarity">
    <text evidence="1 10">Belongs to the class-I pyridine nucleotide-disulfide oxidoreductase family.</text>
</comment>
<evidence type="ECO:0000313" key="13">
    <source>
        <dbReference type="EMBL" id="TQE98070.1"/>
    </source>
</evidence>
<accession>A0A540VMT1</accession>
<feature type="binding site" evidence="8">
    <location>
        <begin position="177"/>
        <end position="184"/>
    </location>
    <ligand>
        <name>NAD(+)</name>
        <dbReference type="ChEBI" id="CHEBI:57540"/>
    </ligand>
</feature>
<evidence type="ECO:0000256" key="5">
    <source>
        <dbReference type="ARBA" id="ARBA00023002"/>
    </source>
</evidence>
<evidence type="ECO:0000259" key="12">
    <source>
        <dbReference type="Pfam" id="PF07992"/>
    </source>
</evidence>
<evidence type="ECO:0000256" key="8">
    <source>
        <dbReference type="PIRSR" id="PIRSR000350-3"/>
    </source>
</evidence>
<evidence type="ECO:0000256" key="7">
    <source>
        <dbReference type="ARBA" id="ARBA00023284"/>
    </source>
</evidence>
<dbReference type="Gene3D" id="3.30.390.30">
    <property type="match status" value="1"/>
</dbReference>
<dbReference type="InterPro" id="IPR023753">
    <property type="entry name" value="FAD/NAD-binding_dom"/>
</dbReference>
<dbReference type="GO" id="GO:0003955">
    <property type="term" value="F:NAD(P)H dehydrogenase (quinone) activity"/>
    <property type="evidence" value="ECO:0007669"/>
    <property type="project" value="TreeGrafter"/>
</dbReference>
<dbReference type="InterPro" id="IPR012999">
    <property type="entry name" value="Pyr_OxRdtase_I_AS"/>
</dbReference>
<dbReference type="Pfam" id="PF07992">
    <property type="entry name" value="Pyr_redox_2"/>
    <property type="match status" value="1"/>
</dbReference>
<comment type="caution">
    <text evidence="13">The sequence shown here is derived from an EMBL/GenBank/DDBJ whole genome shotgun (WGS) entry which is preliminary data.</text>
</comment>
<dbReference type="SUPFAM" id="SSF55424">
    <property type="entry name" value="FAD/NAD-linked reductases, dimerisation (C-terminal) domain"/>
    <property type="match status" value="1"/>
</dbReference>
<evidence type="ECO:0000256" key="6">
    <source>
        <dbReference type="ARBA" id="ARBA00023157"/>
    </source>
</evidence>
<keyword evidence="7 10" id="KW-0676">Redox-active center</keyword>
<keyword evidence="8" id="KW-0520">NAD</keyword>
<dbReference type="PANTHER" id="PTHR43014">
    <property type="entry name" value="MERCURIC REDUCTASE"/>
    <property type="match status" value="1"/>
</dbReference>
<organism evidence="13 14">
    <name type="scientific">Spiribacter salinus</name>
    <dbReference type="NCBI Taxonomy" id="1335746"/>
    <lineage>
        <taxon>Bacteria</taxon>
        <taxon>Pseudomonadati</taxon>
        <taxon>Pseudomonadota</taxon>
        <taxon>Gammaproteobacteria</taxon>
        <taxon>Chromatiales</taxon>
        <taxon>Ectothiorhodospiraceae</taxon>
        <taxon>Spiribacter</taxon>
    </lineage>
</organism>
<dbReference type="PROSITE" id="PS00076">
    <property type="entry name" value="PYRIDINE_REDOX_1"/>
    <property type="match status" value="1"/>
</dbReference>
<evidence type="ECO:0000256" key="3">
    <source>
        <dbReference type="ARBA" id="ARBA00022827"/>
    </source>
</evidence>
<dbReference type="FunFam" id="3.30.390.30:FF:000001">
    <property type="entry name" value="Dihydrolipoyl dehydrogenase"/>
    <property type="match status" value="1"/>
</dbReference>
<dbReference type="PANTHER" id="PTHR43014:SF2">
    <property type="entry name" value="MERCURIC REDUCTASE"/>
    <property type="match status" value="1"/>
</dbReference>
<evidence type="ECO:0000256" key="2">
    <source>
        <dbReference type="ARBA" id="ARBA00022630"/>
    </source>
</evidence>
<evidence type="ECO:0000259" key="11">
    <source>
        <dbReference type="Pfam" id="PF02852"/>
    </source>
</evidence>
<keyword evidence="5 10" id="KW-0560">Oxidoreductase</keyword>
<feature type="disulfide bond" description="Redox-active" evidence="9">
    <location>
        <begin position="43"/>
        <end position="48"/>
    </location>
</feature>
<dbReference type="EMBL" id="VIFK01000289">
    <property type="protein sequence ID" value="TQE98070.1"/>
    <property type="molecule type" value="Genomic_DNA"/>
</dbReference>
<feature type="binding site" evidence="8">
    <location>
        <position position="267"/>
    </location>
    <ligand>
        <name>NAD(+)</name>
        <dbReference type="ChEBI" id="CHEBI:57540"/>
    </ligand>
</feature>
<name>A0A540VMT1_9GAMM</name>
<dbReference type="InterPro" id="IPR016156">
    <property type="entry name" value="FAD/NAD-linked_Rdtase_dimer_sf"/>
</dbReference>